<protein>
    <submittedName>
        <fullName evidence="1">Uncharacterized protein</fullName>
    </submittedName>
</protein>
<reference evidence="1" key="1">
    <citation type="submission" date="2018-06" db="EMBL/GenBank/DDBJ databases">
        <authorList>
            <person name="Zhirakovskaya E."/>
        </authorList>
    </citation>
    <scope>NUCLEOTIDE SEQUENCE</scope>
</reference>
<name>A0A3B0VX33_9ZZZZ</name>
<gene>
    <name evidence="1" type="ORF">MNBD_DELTA03-1384</name>
</gene>
<evidence type="ECO:0000313" key="1">
    <source>
        <dbReference type="EMBL" id="VAW41469.1"/>
    </source>
</evidence>
<accession>A0A3B0VX33</accession>
<dbReference type="AlphaFoldDB" id="A0A3B0VX33"/>
<proteinExistence type="predicted"/>
<organism evidence="1">
    <name type="scientific">hydrothermal vent metagenome</name>
    <dbReference type="NCBI Taxonomy" id="652676"/>
    <lineage>
        <taxon>unclassified sequences</taxon>
        <taxon>metagenomes</taxon>
        <taxon>ecological metagenomes</taxon>
    </lineage>
</organism>
<sequence length="84" mass="9536">MSEQIPDDITKDIDKARLLHQRAAADYAKCLEFNKIMSSVLARLEDADCFRTADKVMTILLNCNPKEGTHCDNSTFVSEKMKKL</sequence>
<dbReference type="EMBL" id="UOEX01000386">
    <property type="protein sequence ID" value="VAW41469.1"/>
    <property type="molecule type" value="Genomic_DNA"/>
</dbReference>